<evidence type="ECO:0000313" key="2">
    <source>
        <dbReference type="EMBL" id="MDN4164837.1"/>
    </source>
</evidence>
<gene>
    <name evidence="2" type="ORF">QWY31_04950</name>
</gene>
<evidence type="ECO:0000313" key="3">
    <source>
        <dbReference type="Proteomes" id="UP001168552"/>
    </source>
</evidence>
<name>A0ABT8F335_9BACT</name>
<evidence type="ECO:0000259" key="1">
    <source>
        <dbReference type="SMART" id="SM00563"/>
    </source>
</evidence>
<accession>A0ABT8F335</accession>
<keyword evidence="2" id="KW-0012">Acyltransferase</keyword>
<proteinExistence type="predicted"/>
<protein>
    <submittedName>
        <fullName evidence="2">1-acyl-sn-glycerol-3-phosphate acyltransferase</fullName>
    </submittedName>
</protein>
<dbReference type="Pfam" id="PF19576">
    <property type="entry name" value="Acyltransf_2"/>
    <property type="match status" value="1"/>
</dbReference>
<dbReference type="InterPro" id="IPR002123">
    <property type="entry name" value="Plipid/glycerol_acylTrfase"/>
</dbReference>
<organism evidence="2 3">
    <name type="scientific">Shiella aurantiaca</name>
    <dbReference type="NCBI Taxonomy" id="3058365"/>
    <lineage>
        <taxon>Bacteria</taxon>
        <taxon>Pseudomonadati</taxon>
        <taxon>Bacteroidota</taxon>
        <taxon>Cytophagia</taxon>
        <taxon>Cytophagales</taxon>
        <taxon>Shiellaceae</taxon>
        <taxon>Shiella</taxon>
    </lineage>
</organism>
<keyword evidence="2" id="KW-0808">Transferase</keyword>
<dbReference type="EMBL" id="JAUHJS010000002">
    <property type="protein sequence ID" value="MDN4164837.1"/>
    <property type="molecule type" value="Genomic_DNA"/>
</dbReference>
<dbReference type="RefSeq" id="WP_320003363.1">
    <property type="nucleotide sequence ID" value="NZ_JAUHJS010000002.1"/>
</dbReference>
<dbReference type="SMART" id="SM00563">
    <property type="entry name" value="PlsC"/>
    <property type="match status" value="1"/>
</dbReference>
<feature type="domain" description="Phospholipid/glycerol acyltransferase" evidence="1">
    <location>
        <begin position="80"/>
        <end position="196"/>
    </location>
</feature>
<dbReference type="InterPro" id="IPR045746">
    <property type="entry name" value="ACT14924-like_Acyltransf_dom"/>
</dbReference>
<dbReference type="SUPFAM" id="SSF69593">
    <property type="entry name" value="Glycerol-3-phosphate (1)-acyltransferase"/>
    <property type="match status" value="1"/>
</dbReference>
<dbReference type="GO" id="GO:0016746">
    <property type="term" value="F:acyltransferase activity"/>
    <property type="evidence" value="ECO:0007669"/>
    <property type="project" value="UniProtKB-KW"/>
</dbReference>
<sequence>MEKFIDIEKIISDKNPALLRWMPGFVLRYLKRILHEEEINLHLHETRDLKGYDFCIEVIRRFQIQVVSEGKENIPAEGGAIFACNHPLGGFDALVLVQDAHPVRSDMKFVVNDILLHLQSLKGMFVGVNKHGTNTKASLAELNQLFESNQAVFVFPAGLVSRKQRGKIVDLDWQKTFITRSKKYQRPVVPVFIEGRLSNWFYGLANFRKLIGLKANIEMLYLVDELFKQKNKTITIRYGQAIPFSTFDASKTDSEWAQWVKEKVYQMQ</sequence>
<reference evidence="2" key="1">
    <citation type="submission" date="2023-06" db="EMBL/GenBank/DDBJ databases">
        <title>Cytophagales bacterium Strain LB-30, isolated from soil.</title>
        <authorList>
            <person name="Liu B."/>
        </authorList>
    </citation>
    <scope>NUCLEOTIDE SEQUENCE</scope>
    <source>
        <strain evidence="2">LB-30</strain>
    </source>
</reference>
<keyword evidence="3" id="KW-1185">Reference proteome</keyword>
<dbReference type="Proteomes" id="UP001168552">
    <property type="component" value="Unassembled WGS sequence"/>
</dbReference>
<comment type="caution">
    <text evidence="2">The sequence shown here is derived from an EMBL/GenBank/DDBJ whole genome shotgun (WGS) entry which is preliminary data.</text>
</comment>